<evidence type="ECO:0000313" key="3">
    <source>
        <dbReference type="EMBL" id="CAL4129277.1"/>
    </source>
</evidence>
<feature type="domain" description="C-type lectin" evidence="2">
    <location>
        <begin position="400"/>
        <end position="488"/>
    </location>
</feature>
<dbReference type="PROSITE" id="PS50041">
    <property type="entry name" value="C_TYPE_LECTIN_2"/>
    <property type="match status" value="1"/>
</dbReference>
<dbReference type="PANTHER" id="PTHR22803">
    <property type="entry name" value="MANNOSE, PHOSPHOLIPASE, LECTIN RECEPTOR RELATED"/>
    <property type="match status" value="1"/>
</dbReference>
<dbReference type="InterPro" id="IPR050111">
    <property type="entry name" value="C-type_lectin/snaclec_domain"/>
</dbReference>
<feature type="chain" id="PRO_5043640542" description="C-type lectin domain-containing protein" evidence="1">
    <location>
        <begin position="20"/>
        <end position="488"/>
    </location>
</feature>
<dbReference type="InterPro" id="IPR016186">
    <property type="entry name" value="C-type_lectin-like/link_sf"/>
</dbReference>
<dbReference type="SUPFAM" id="SSF56436">
    <property type="entry name" value="C-type lectin-like"/>
    <property type="match status" value="1"/>
</dbReference>
<evidence type="ECO:0000259" key="2">
    <source>
        <dbReference type="PROSITE" id="PS50041"/>
    </source>
</evidence>
<evidence type="ECO:0000256" key="1">
    <source>
        <dbReference type="SAM" id="SignalP"/>
    </source>
</evidence>
<accession>A0AAV2RNR8</accession>
<evidence type="ECO:0000313" key="4">
    <source>
        <dbReference type="Proteomes" id="UP001497623"/>
    </source>
</evidence>
<feature type="signal peptide" evidence="1">
    <location>
        <begin position="1"/>
        <end position="19"/>
    </location>
</feature>
<feature type="non-terminal residue" evidence="3">
    <location>
        <position position="488"/>
    </location>
</feature>
<organism evidence="3 4">
    <name type="scientific">Meganyctiphanes norvegica</name>
    <name type="common">Northern krill</name>
    <name type="synonym">Thysanopoda norvegica</name>
    <dbReference type="NCBI Taxonomy" id="48144"/>
    <lineage>
        <taxon>Eukaryota</taxon>
        <taxon>Metazoa</taxon>
        <taxon>Ecdysozoa</taxon>
        <taxon>Arthropoda</taxon>
        <taxon>Crustacea</taxon>
        <taxon>Multicrustacea</taxon>
        <taxon>Malacostraca</taxon>
        <taxon>Eumalacostraca</taxon>
        <taxon>Eucarida</taxon>
        <taxon>Euphausiacea</taxon>
        <taxon>Euphausiidae</taxon>
        <taxon>Meganyctiphanes</taxon>
    </lineage>
</organism>
<dbReference type="AlphaFoldDB" id="A0AAV2RNR8"/>
<keyword evidence="4" id="KW-1185">Reference proteome</keyword>
<dbReference type="InterPro" id="IPR016187">
    <property type="entry name" value="CTDL_fold"/>
</dbReference>
<dbReference type="Proteomes" id="UP001497623">
    <property type="component" value="Unassembled WGS sequence"/>
</dbReference>
<gene>
    <name evidence="3" type="ORF">MNOR_LOCUS26276</name>
</gene>
<dbReference type="Pfam" id="PF00059">
    <property type="entry name" value="Lectin_C"/>
    <property type="match status" value="1"/>
</dbReference>
<keyword evidence="1" id="KW-0732">Signal</keyword>
<proteinExistence type="predicted"/>
<dbReference type="EMBL" id="CAXKWB010026006">
    <property type="protein sequence ID" value="CAL4129277.1"/>
    <property type="molecule type" value="Genomic_DNA"/>
</dbReference>
<dbReference type="Gene3D" id="3.10.100.10">
    <property type="entry name" value="Mannose-Binding Protein A, subunit A"/>
    <property type="match status" value="1"/>
</dbReference>
<dbReference type="InterPro" id="IPR001304">
    <property type="entry name" value="C-type_lectin-like"/>
</dbReference>
<comment type="caution">
    <text evidence="3">The sequence shown here is derived from an EMBL/GenBank/DDBJ whole genome shotgun (WGS) entry which is preliminary data.</text>
</comment>
<reference evidence="3 4" key="1">
    <citation type="submission" date="2024-05" db="EMBL/GenBank/DDBJ databases">
        <authorList>
            <person name="Wallberg A."/>
        </authorList>
    </citation>
    <scope>NUCLEOTIDE SEQUENCE [LARGE SCALE GENOMIC DNA]</scope>
</reference>
<sequence length="488" mass="54694">MVKLICLFLCASVWSCVESVEVNTTEAEPSSGGNGLEAVLQGPGAALSLLLDIRDLLAGEGSAARQRPQQQDDNHQEAVWRDALGDHRKTTDQTLEILSDSVKRVSSGVTQKVELIMESFAALKMLVQAQEAQIQRLQTMVEKVQGTTDDLGDQARDFRLSLGALETRLLKQDQGRGPSDLSAEESKPEQFYSRILFIDDNNINKTENRSQEDMYLRKDLQTCLYDVKNEVESLKSQIQNIDTSKPTVVVNKANVPTDQPGVMNSDISTTNSDHSRLESIINNLERIQTRQQVSLDDVNYKVSMVDNLVTQVRNIDNITTFHGYKMDEMQSTINGLNRFKGDIGTFKEMVTVVEENVENVISNVTDINKDIQLMKTNMESTNKTTSVVNEGLCVHPYLRGAGGCFHVHTKSRLAWRQAREHCRTIQGDLAAPRNFTSFKDHLLSQRLSRSYTYWLGASDNENEGTWKWVDGREVGMGSAVWQSGQPNE</sequence>
<name>A0AAV2RNR8_MEGNR</name>
<protein>
    <recommendedName>
        <fullName evidence="2">C-type lectin domain-containing protein</fullName>
    </recommendedName>
</protein>